<keyword evidence="2 5" id="KW-0731">Sigma factor</keyword>
<dbReference type="PANTHER" id="PTHR43133">
    <property type="entry name" value="RNA POLYMERASE ECF-TYPE SIGMA FACTO"/>
    <property type="match status" value="1"/>
</dbReference>
<keyword evidence="8" id="KW-1185">Reference proteome</keyword>
<dbReference type="InterPro" id="IPR007627">
    <property type="entry name" value="RNA_pol_sigma70_r2"/>
</dbReference>
<keyword evidence="4 5" id="KW-0804">Transcription</keyword>
<dbReference type="PROSITE" id="PS01063">
    <property type="entry name" value="SIGMA70_ECF"/>
    <property type="match status" value="1"/>
</dbReference>
<gene>
    <name evidence="7" type="ORF">JOF42_003414</name>
</gene>
<keyword evidence="3 5" id="KW-0238">DNA-binding</keyword>
<evidence type="ECO:0000313" key="8">
    <source>
        <dbReference type="Proteomes" id="UP000703720"/>
    </source>
</evidence>
<feature type="domain" description="RNA polymerase sigma-70 region 2" evidence="6">
    <location>
        <begin position="43"/>
        <end position="102"/>
    </location>
</feature>
<proteinExistence type="inferred from homology"/>
<evidence type="ECO:0000256" key="1">
    <source>
        <dbReference type="ARBA" id="ARBA00023015"/>
    </source>
</evidence>
<evidence type="ECO:0000256" key="2">
    <source>
        <dbReference type="ARBA" id="ARBA00023082"/>
    </source>
</evidence>
<evidence type="ECO:0000256" key="5">
    <source>
        <dbReference type="RuleBase" id="RU000716"/>
    </source>
</evidence>
<sequence length="120" mass="12492">MSIRSVPPLTGDAARGAEADLLAAIASGSQTAFAQLYDLTCARVFGLLLSVTGARASAEEVLQDTYLHVWSNASEFTTYRGSANAWISEIANRQAVERIRQTADASSSAIGGLSAPSEAA</sequence>
<name>A0ABS4WUN1_9MICO</name>
<comment type="caution">
    <text evidence="7">The sequence shown here is derived from an EMBL/GenBank/DDBJ whole genome shotgun (WGS) entry which is preliminary data.</text>
</comment>
<accession>A0ABS4WUN1</accession>
<dbReference type="InterPro" id="IPR000838">
    <property type="entry name" value="RNA_pol_sigma70_ECF_CS"/>
</dbReference>
<reference evidence="7 8" key="1">
    <citation type="submission" date="2021-03" db="EMBL/GenBank/DDBJ databases">
        <title>Sequencing the genomes of 1000 actinobacteria strains.</title>
        <authorList>
            <person name="Klenk H.-P."/>
        </authorList>
    </citation>
    <scope>NUCLEOTIDE SEQUENCE [LARGE SCALE GENOMIC DNA]</scope>
    <source>
        <strain evidence="7 8">DSM 13468</strain>
    </source>
</reference>
<dbReference type="EMBL" id="JAGIOA010000001">
    <property type="protein sequence ID" value="MBP2379919.1"/>
    <property type="molecule type" value="Genomic_DNA"/>
</dbReference>
<dbReference type="Gene3D" id="1.10.1740.10">
    <property type="match status" value="1"/>
</dbReference>
<organism evidence="7 8">
    <name type="scientific">Microbacterium phyllosphaerae</name>
    <dbReference type="NCBI Taxonomy" id="124798"/>
    <lineage>
        <taxon>Bacteria</taxon>
        <taxon>Bacillati</taxon>
        <taxon>Actinomycetota</taxon>
        <taxon>Actinomycetes</taxon>
        <taxon>Micrococcales</taxon>
        <taxon>Microbacteriaceae</taxon>
        <taxon>Microbacterium</taxon>
    </lineage>
</organism>
<comment type="similarity">
    <text evidence="5">Belongs to the sigma-70 factor family. ECF subfamily.</text>
</comment>
<evidence type="ECO:0000259" key="6">
    <source>
        <dbReference type="Pfam" id="PF04542"/>
    </source>
</evidence>
<evidence type="ECO:0000313" key="7">
    <source>
        <dbReference type="EMBL" id="MBP2379919.1"/>
    </source>
</evidence>
<dbReference type="RefSeq" id="WP_210098911.1">
    <property type="nucleotide sequence ID" value="NZ_BAAAIO010000002.1"/>
</dbReference>
<evidence type="ECO:0000256" key="3">
    <source>
        <dbReference type="ARBA" id="ARBA00023125"/>
    </source>
</evidence>
<dbReference type="InterPro" id="IPR013325">
    <property type="entry name" value="RNA_pol_sigma_r2"/>
</dbReference>
<dbReference type="Proteomes" id="UP000703720">
    <property type="component" value="Unassembled WGS sequence"/>
</dbReference>
<evidence type="ECO:0000256" key="4">
    <source>
        <dbReference type="ARBA" id="ARBA00023163"/>
    </source>
</evidence>
<protein>
    <recommendedName>
        <fullName evidence="5">RNA polymerase sigma factor</fullName>
    </recommendedName>
</protein>
<dbReference type="Pfam" id="PF04542">
    <property type="entry name" value="Sigma70_r2"/>
    <property type="match status" value="1"/>
</dbReference>
<keyword evidence="1 5" id="KW-0805">Transcription regulation</keyword>
<dbReference type="SUPFAM" id="SSF88946">
    <property type="entry name" value="Sigma2 domain of RNA polymerase sigma factors"/>
    <property type="match status" value="1"/>
</dbReference>
<dbReference type="InterPro" id="IPR039425">
    <property type="entry name" value="RNA_pol_sigma-70-like"/>
</dbReference>
<dbReference type="PANTHER" id="PTHR43133:SF66">
    <property type="entry name" value="ECF RNA POLYMERASE SIGMA FACTOR SIGK"/>
    <property type="match status" value="1"/>
</dbReference>